<evidence type="ECO:0000313" key="4">
    <source>
        <dbReference type="Proteomes" id="UP001237642"/>
    </source>
</evidence>
<dbReference type="InterPro" id="IPR001638">
    <property type="entry name" value="Solute-binding_3/MltF_N"/>
</dbReference>
<feature type="domain" description="Solute-binding protein family 3/N-terminal" evidence="2">
    <location>
        <begin position="20"/>
        <end position="148"/>
    </location>
</feature>
<dbReference type="PANTHER" id="PTHR31210:SF11">
    <property type="entry name" value="KETOGLUTARATE REDUCTASE TRANS-SPLICING-LIKE PROTEIN, PUTATIVE (DUF707)-RELATED"/>
    <property type="match status" value="1"/>
</dbReference>
<evidence type="ECO:0000259" key="2">
    <source>
        <dbReference type="Pfam" id="PF00497"/>
    </source>
</evidence>
<dbReference type="Pfam" id="PF05212">
    <property type="entry name" value="DUF707"/>
    <property type="match status" value="2"/>
</dbReference>
<name>A0AAD8LXD3_9APIA</name>
<reference evidence="3" key="1">
    <citation type="submission" date="2023-02" db="EMBL/GenBank/DDBJ databases">
        <title>Genome of toxic invasive species Heracleum sosnowskyi carries increased number of genes despite the absence of recent whole-genome duplications.</title>
        <authorList>
            <person name="Schelkunov M."/>
            <person name="Shtratnikova V."/>
            <person name="Makarenko M."/>
            <person name="Klepikova A."/>
            <person name="Omelchenko D."/>
            <person name="Novikova G."/>
            <person name="Obukhova E."/>
            <person name="Bogdanov V."/>
            <person name="Penin A."/>
            <person name="Logacheva M."/>
        </authorList>
    </citation>
    <scope>NUCLEOTIDE SEQUENCE</scope>
    <source>
        <strain evidence="3">Hsosn_3</strain>
        <tissue evidence="3">Leaf</tissue>
    </source>
</reference>
<accession>A0AAD8LXD3</accession>
<gene>
    <name evidence="3" type="ORF">POM88_047256</name>
</gene>
<dbReference type="SUPFAM" id="SSF53850">
    <property type="entry name" value="Periplasmic binding protein-like II"/>
    <property type="match status" value="1"/>
</dbReference>
<protein>
    <recommendedName>
        <fullName evidence="2">Solute-binding protein family 3/N-terminal domain-containing protein</fullName>
    </recommendedName>
</protein>
<dbReference type="InterPro" id="IPR007877">
    <property type="entry name" value="DUF707"/>
</dbReference>
<dbReference type="AlphaFoldDB" id="A0AAD8LXD3"/>
<organism evidence="3 4">
    <name type="scientific">Heracleum sosnowskyi</name>
    <dbReference type="NCBI Taxonomy" id="360622"/>
    <lineage>
        <taxon>Eukaryota</taxon>
        <taxon>Viridiplantae</taxon>
        <taxon>Streptophyta</taxon>
        <taxon>Embryophyta</taxon>
        <taxon>Tracheophyta</taxon>
        <taxon>Spermatophyta</taxon>
        <taxon>Magnoliopsida</taxon>
        <taxon>eudicotyledons</taxon>
        <taxon>Gunneridae</taxon>
        <taxon>Pentapetalae</taxon>
        <taxon>asterids</taxon>
        <taxon>campanulids</taxon>
        <taxon>Apiales</taxon>
        <taxon>Apiaceae</taxon>
        <taxon>Apioideae</taxon>
        <taxon>apioid superclade</taxon>
        <taxon>Tordylieae</taxon>
        <taxon>Tordyliinae</taxon>
        <taxon>Heracleum</taxon>
    </lineage>
</organism>
<dbReference type="Proteomes" id="UP001237642">
    <property type="component" value="Unassembled WGS sequence"/>
</dbReference>
<comment type="caution">
    <text evidence="3">The sequence shown here is derived from an EMBL/GenBank/DDBJ whole genome shotgun (WGS) entry which is preliminary data.</text>
</comment>
<reference evidence="3" key="2">
    <citation type="submission" date="2023-05" db="EMBL/GenBank/DDBJ databases">
        <authorList>
            <person name="Schelkunov M.I."/>
        </authorList>
    </citation>
    <scope>NUCLEOTIDE SEQUENCE</scope>
    <source>
        <strain evidence="3">Hsosn_3</strain>
        <tissue evidence="3">Leaf</tissue>
    </source>
</reference>
<dbReference type="Gene3D" id="3.40.190.10">
    <property type="entry name" value="Periplasmic binding protein-like II"/>
    <property type="match status" value="1"/>
</dbReference>
<dbReference type="EMBL" id="JAUIZM010000011">
    <property type="protein sequence ID" value="KAK1354000.1"/>
    <property type="molecule type" value="Genomic_DNA"/>
</dbReference>
<dbReference type="Pfam" id="PF00497">
    <property type="entry name" value="SBP_bac_3"/>
    <property type="match status" value="1"/>
</dbReference>
<keyword evidence="4" id="KW-1185">Reference proteome</keyword>
<feature type="transmembrane region" description="Helical" evidence="1">
    <location>
        <begin position="112"/>
        <end position="134"/>
    </location>
</feature>
<sequence>MTIPFLEAFEIVNVMREGERRPRGFVRIYSKLLVEALPYEVPFEFTPSPEHYSKLVYQIYLENFDTVVGDISITAARLKYVHFTIPYTDLGVGTIARVKTNKKDMWIFAKPIGLDLCLMMAVFFIFTGIVIWVIEKPKNKEFQGSADWNNLLFNSIFQQCRAIHVSAIHQTKWWFAKRFLHPDVVSEYAYIFLWDEDLGPGLDPDKSEVHHRITEREKGSKVHRRIYKRSISGKMCYFNSTDPPCTGWVEMMAPVFSRASWHCVWHMIQICSLVTVPRVIGPKIFEYVVHQGLPTLGGSAENKAASAPVQPNIRDAVRSQSIVELEIFKNRWRNAVRKDECWVDPLQPVKHNS</sequence>
<keyword evidence="1" id="KW-1133">Transmembrane helix</keyword>
<keyword evidence="1" id="KW-0812">Transmembrane</keyword>
<keyword evidence="1" id="KW-0472">Membrane</keyword>
<proteinExistence type="predicted"/>
<evidence type="ECO:0000256" key="1">
    <source>
        <dbReference type="SAM" id="Phobius"/>
    </source>
</evidence>
<evidence type="ECO:0000313" key="3">
    <source>
        <dbReference type="EMBL" id="KAK1354000.1"/>
    </source>
</evidence>
<dbReference type="PANTHER" id="PTHR31210">
    <property type="entry name" value="OS06G0731900 PROTEIN"/>
    <property type="match status" value="1"/>
</dbReference>